<evidence type="ECO:0000256" key="1">
    <source>
        <dbReference type="ARBA" id="ARBA00022803"/>
    </source>
</evidence>
<feature type="repeat" description="TPR" evidence="3">
    <location>
        <begin position="150"/>
        <end position="183"/>
    </location>
</feature>
<evidence type="ECO:0000313" key="5">
    <source>
        <dbReference type="Proteomes" id="UP000234323"/>
    </source>
</evidence>
<protein>
    <submittedName>
        <fullName evidence="4">TPR-like protein</fullName>
    </submittedName>
</protein>
<reference evidence="4 5" key="1">
    <citation type="submission" date="2015-10" db="EMBL/GenBank/DDBJ databases">
        <title>Genome analyses suggest a sexual origin of heterokaryosis in a supposedly ancient asexual fungus.</title>
        <authorList>
            <person name="Ropars J."/>
            <person name="Sedzielewska K."/>
            <person name="Noel J."/>
            <person name="Charron P."/>
            <person name="Farinelli L."/>
            <person name="Marton T."/>
            <person name="Kruger M."/>
            <person name="Pelin A."/>
            <person name="Brachmann A."/>
            <person name="Corradi N."/>
        </authorList>
    </citation>
    <scope>NUCLEOTIDE SEQUENCE [LARGE SCALE GENOMIC DNA]</scope>
    <source>
        <strain evidence="4 5">A4</strain>
    </source>
</reference>
<keyword evidence="1 3" id="KW-0802">TPR repeat</keyword>
<dbReference type="VEuPathDB" id="FungiDB:RhiirA1_458526"/>
<organism evidence="4 5">
    <name type="scientific">Rhizophagus irregularis</name>
    <dbReference type="NCBI Taxonomy" id="588596"/>
    <lineage>
        <taxon>Eukaryota</taxon>
        <taxon>Fungi</taxon>
        <taxon>Fungi incertae sedis</taxon>
        <taxon>Mucoromycota</taxon>
        <taxon>Glomeromycotina</taxon>
        <taxon>Glomeromycetes</taxon>
        <taxon>Glomerales</taxon>
        <taxon>Glomeraceae</taxon>
        <taxon>Rhizophagus</taxon>
    </lineage>
</organism>
<evidence type="ECO:0000256" key="2">
    <source>
        <dbReference type="ARBA" id="ARBA00038210"/>
    </source>
</evidence>
<dbReference type="SUPFAM" id="SSF48452">
    <property type="entry name" value="TPR-like"/>
    <property type="match status" value="2"/>
</dbReference>
<dbReference type="PANTHER" id="PTHR12558:SF13">
    <property type="entry name" value="CELL DIVISION CYCLE PROTEIN 27 HOMOLOG"/>
    <property type="match status" value="1"/>
</dbReference>
<feature type="repeat" description="TPR" evidence="3">
    <location>
        <begin position="218"/>
        <end position="251"/>
    </location>
</feature>
<dbReference type="SMART" id="SM00028">
    <property type="entry name" value="TPR"/>
    <property type="match status" value="7"/>
</dbReference>
<gene>
    <name evidence="4" type="ORF">RhiirA4_513943</name>
</gene>
<name>A0A2I1HJB9_9GLOM</name>
<dbReference type="AlphaFoldDB" id="A0A2I1HJB9"/>
<dbReference type="InterPro" id="IPR019734">
    <property type="entry name" value="TPR_rpt"/>
</dbReference>
<evidence type="ECO:0000256" key="3">
    <source>
        <dbReference type="PROSITE-ProRule" id="PRU00339"/>
    </source>
</evidence>
<dbReference type="VEuPathDB" id="FungiDB:FUN_016319"/>
<evidence type="ECO:0000313" key="4">
    <source>
        <dbReference type="EMBL" id="PKY58957.1"/>
    </source>
</evidence>
<keyword evidence="5" id="KW-1185">Reference proteome</keyword>
<sequence>MEKPTKIQYDSDSDNSEVDLILIKKKKILKSIKLNPNISLKSIFQIGKKQHPAYLSVIKELEEKNYKNAEHWCKEFLKIFPKSYSIRCILAYTYRCLNDYKQAHLYINEAIKLKGINPIAWHIRGEIYLRQGNYNDAVRDLIPSINNKMNNLYIMLGICYTNCSYYYYALNSFNIALQNDPNNYLCLRYCAYIYEKQGKFSDTLKMLDKLFSISEKDSLILCHYGEILCKMEKYNDAILYFTEAANIDPENVHILNRRAMAYIALQGYNKALSDFNNVIQLDISNILAYYCKGLIHYRMEDNSNSIVAFKKCIELDPNNDIEKSYLKDSSNYLSQIYNIDYNLKCSLNYHNLIAEINQFANVNQFPILYHDKSLLFMRCKINIELKKYGYAELDLDRLFELNEDISFVYLLQKYSDFWLYLCKLYLNDYAQLGITNNFDSYMNMAQGVYFMSNPMNFNYDCQFQERNLNRRTLSLRDNLYYLSLPKLSIFYASIESCDIIWKINIKKIISSDCFIRFTVKAKIEENQHILKYEDILKLEGLGWILYVPFHSEYMGKYRLIQVSIETKKESIDMQIEYVRITKGYHKERVYFPKMNHLLPFYANNIPETFKDKYFLRKETENLLELKNIINNL</sequence>
<dbReference type="PROSITE" id="PS50005">
    <property type="entry name" value="TPR"/>
    <property type="match status" value="4"/>
</dbReference>
<comment type="similarity">
    <text evidence="2">Belongs to the APC3/CDC27 family.</text>
</comment>
<dbReference type="EMBL" id="LLXI01003275">
    <property type="protein sequence ID" value="PKY58957.1"/>
    <property type="molecule type" value="Genomic_DNA"/>
</dbReference>
<feature type="repeat" description="TPR" evidence="3">
    <location>
        <begin position="286"/>
        <end position="319"/>
    </location>
</feature>
<feature type="repeat" description="TPR" evidence="3">
    <location>
        <begin position="252"/>
        <end position="285"/>
    </location>
</feature>
<dbReference type="Pfam" id="PF13181">
    <property type="entry name" value="TPR_8"/>
    <property type="match status" value="2"/>
</dbReference>
<dbReference type="Gene3D" id="1.25.40.10">
    <property type="entry name" value="Tetratricopeptide repeat domain"/>
    <property type="match status" value="2"/>
</dbReference>
<dbReference type="Pfam" id="PF12895">
    <property type="entry name" value="ANAPC3"/>
    <property type="match status" value="1"/>
</dbReference>
<dbReference type="GO" id="GO:0005680">
    <property type="term" value="C:anaphase-promoting complex"/>
    <property type="evidence" value="ECO:0007669"/>
    <property type="project" value="UniProtKB-ARBA"/>
</dbReference>
<dbReference type="PANTHER" id="PTHR12558">
    <property type="entry name" value="CELL DIVISION CYCLE 16,23,27"/>
    <property type="match status" value="1"/>
</dbReference>
<dbReference type="Proteomes" id="UP000234323">
    <property type="component" value="Unassembled WGS sequence"/>
</dbReference>
<accession>A0A2I1HJB9</accession>
<comment type="caution">
    <text evidence="4">The sequence shown here is derived from an EMBL/GenBank/DDBJ whole genome shotgun (WGS) entry which is preliminary data.</text>
</comment>
<proteinExistence type="inferred from homology"/>
<dbReference type="InterPro" id="IPR011990">
    <property type="entry name" value="TPR-like_helical_dom_sf"/>
</dbReference>